<organism evidence="2 5">
    <name type="scientific">Malaciobacter marinus</name>
    <dbReference type="NCBI Taxonomy" id="505249"/>
    <lineage>
        <taxon>Bacteria</taxon>
        <taxon>Pseudomonadati</taxon>
        <taxon>Campylobacterota</taxon>
        <taxon>Epsilonproteobacteria</taxon>
        <taxon>Campylobacterales</taxon>
        <taxon>Arcobacteraceae</taxon>
        <taxon>Malaciobacter</taxon>
    </lineage>
</organism>
<evidence type="ECO:0000313" key="4">
    <source>
        <dbReference type="Proteomes" id="UP000224740"/>
    </source>
</evidence>
<dbReference type="InterPro" id="IPR050553">
    <property type="entry name" value="Thioredoxin_ResA/DsbE_sf"/>
</dbReference>
<dbReference type="Pfam" id="PF00578">
    <property type="entry name" value="AhpC-TSA"/>
    <property type="match status" value="1"/>
</dbReference>
<dbReference type="Proteomes" id="UP000224740">
    <property type="component" value="Unassembled WGS sequence"/>
</dbReference>
<dbReference type="PANTHER" id="PTHR42852">
    <property type="entry name" value="THIOL:DISULFIDE INTERCHANGE PROTEIN DSBE"/>
    <property type="match status" value="1"/>
</dbReference>
<dbReference type="RefSeq" id="WP_099310314.1">
    <property type="nucleotide sequence ID" value="NZ_CP032101.1"/>
</dbReference>
<sequence length="186" mass="21416">MQFKNIAFIAILSILFFTGCGDSKVNEDGKTEAKIQTKFQLSNIDGTTFTINKEGEKVIFDWPKKKIVLLNFFGTWCNPCIAEIPHFNNLIKKYQEDLEIVAVSLEKKNEKQTTNEALESFKNKYNIQYKIVNSEEKYNLASALGEIKTIPTMFLIDKKGNIKQKYTGIIPEEMIETDIKKELEDK</sequence>
<dbReference type="InterPro" id="IPR013766">
    <property type="entry name" value="Thioredoxin_domain"/>
</dbReference>
<dbReference type="PROSITE" id="PS51352">
    <property type="entry name" value="THIOREDOXIN_2"/>
    <property type="match status" value="1"/>
</dbReference>
<evidence type="ECO:0000313" key="2">
    <source>
        <dbReference type="EMBL" id="AXX87509.1"/>
    </source>
</evidence>
<dbReference type="CDD" id="cd02966">
    <property type="entry name" value="TlpA_like_family"/>
    <property type="match status" value="1"/>
</dbReference>
<dbReference type="SUPFAM" id="SSF52833">
    <property type="entry name" value="Thioredoxin-like"/>
    <property type="match status" value="1"/>
</dbReference>
<dbReference type="KEGG" id="amar:AMRN_1781"/>
<evidence type="ECO:0000313" key="3">
    <source>
        <dbReference type="EMBL" id="PHO16170.1"/>
    </source>
</evidence>
<accession>A0A347TLN1</accession>
<proteinExistence type="predicted"/>
<dbReference type="PANTHER" id="PTHR42852:SF17">
    <property type="entry name" value="THIOREDOXIN-LIKE PROTEIN HI_1115"/>
    <property type="match status" value="1"/>
</dbReference>
<dbReference type="InterPro" id="IPR000866">
    <property type="entry name" value="AhpC/TSA"/>
</dbReference>
<evidence type="ECO:0000313" key="5">
    <source>
        <dbReference type="Proteomes" id="UP000264693"/>
    </source>
</evidence>
<dbReference type="GO" id="GO:0016209">
    <property type="term" value="F:antioxidant activity"/>
    <property type="evidence" value="ECO:0007669"/>
    <property type="project" value="InterPro"/>
</dbReference>
<dbReference type="AlphaFoldDB" id="A0A347TLN1"/>
<dbReference type="Gene3D" id="3.40.30.10">
    <property type="entry name" value="Glutaredoxin"/>
    <property type="match status" value="1"/>
</dbReference>
<feature type="domain" description="Thioredoxin" evidence="1">
    <location>
        <begin position="30"/>
        <end position="184"/>
    </location>
</feature>
<reference evidence="4" key="1">
    <citation type="submission" date="2017-09" db="EMBL/GenBank/DDBJ databases">
        <title>Arcobacter canalis sp. nov., a new species isolated from a water canal contaminated with urban sewage.</title>
        <authorList>
            <person name="Perez-Cataluna A."/>
            <person name="Salas-Masso N."/>
            <person name="Figueras M.J."/>
        </authorList>
    </citation>
    <scope>NUCLEOTIDE SEQUENCE [LARGE SCALE GENOMIC DNA]</scope>
    <source>
        <strain evidence="4">CECT 7727</strain>
    </source>
</reference>
<dbReference type="EMBL" id="NXAO01000013">
    <property type="protein sequence ID" value="PHO16170.1"/>
    <property type="molecule type" value="Genomic_DNA"/>
</dbReference>
<dbReference type="EMBL" id="CP032101">
    <property type="protein sequence ID" value="AXX87509.1"/>
    <property type="molecule type" value="Genomic_DNA"/>
</dbReference>
<dbReference type="PROSITE" id="PS51257">
    <property type="entry name" value="PROKAR_LIPOPROTEIN"/>
    <property type="match status" value="1"/>
</dbReference>
<reference evidence="2 5" key="3">
    <citation type="submission" date="2018-08" db="EMBL/GenBank/DDBJ databases">
        <title>Complete genome of the Arcobacter marinus type strain JCM 15502.</title>
        <authorList>
            <person name="Miller W.G."/>
            <person name="Yee E."/>
            <person name="Huynh S."/>
            <person name="Parker C.T."/>
        </authorList>
    </citation>
    <scope>NUCLEOTIDE SEQUENCE [LARGE SCALE GENOMIC DNA]</scope>
    <source>
        <strain evidence="2 5">JCM 15502</strain>
    </source>
</reference>
<reference evidence="3" key="2">
    <citation type="submission" date="2017-09" db="EMBL/GenBank/DDBJ databases">
        <authorList>
            <person name="Perez-Cataluna A."/>
            <person name="Figueras M.J."/>
            <person name="Salas-Masso N."/>
        </authorList>
    </citation>
    <scope>NUCLEOTIDE SEQUENCE</scope>
    <source>
        <strain evidence="3">CECT 7727</strain>
    </source>
</reference>
<dbReference type="InterPro" id="IPR036249">
    <property type="entry name" value="Thioredoxin-like_sf"/>
</dbReference>
<name>A0A347TLN1_9BACT</name>
<evidence type="ECO:0000259" key="1">
    <source>
        <dbReference type="PROSITE" id="PS51352"/>
    </source>
</evidence>
<keyword evidence="4" id="KW-1185">Reference proteome</keyword>
<gene>
    <name evidence="2" type="ORF">AMRN_1781</name>
    <name evidence="3" type="ORF">CPH92_03060</name>
</gene>
<dbReference type="GO" id="GO:0016491">
    <property type="term" value="F:oxidoreductase activity"/>
    <property type="evidence" value="ECO:0007669"/>
    <property type="project" value="InterPro"/>
</dbReference>
<protein>
    <submittedName>
        <fullName evidence="2">Protein disulfide reductase, TlpA family</fullName>
    </submittedName>
    <submittedName>
        <fullName evidence="3">Thioredoxin</fullName>
    </submittedName>
</protein>
<dbReference type="Proteomes" id="UP000264693">
    <property type="component" value="Chromosome"/>
</dbReference>